<dbReference type="InterPro" id="IPR016169">
    <property type="entry name" value="FAD-bd_PCMH_sub2"/>
</dbReference>
<feature type="domain" description="FAD-binding PCMH-type" evidence="3">
    <location>
        <begin position="112"/>
        <end position="296"/>
    </location>
</feature>
<evidence type="ECO:0000313" key="5">
    <source>
        <dbReference type="Proteomes" id="UP000326268"/>
    </source>
</evidence>
<dbReference type="Gene3D" id="3.30.465.10">
    <property type="match status" value="2"/>
</dbReference>
<dbReference type="InterPro" id="IPR006094">
    <property type="entry name" value="Oxid_FAD_bind_N"/>
</dbReference>
<gene>
    <name evidence="4" type="ORF">BDV27DRAFT_170533</name>
</gene>
<name>A0A5N7AAS3_9EURO</name>
<keyword evidence="5" id="KW-1185">Reference proteome</keyword>
<dbReference type="Pfam" id="PF01565">
    <property type="entry name" value="FAD_binding_4"/>
    <property type="match status" value="1"/>
</dbReference>
<comment type="similarity">
    <text evidence="1">Belongs to the oxygen-dependent FAD-linked oxidoreductase family.</text>
</comment>
<dbReference type="GeneID" id="43659771"/>
<dbReference type="RefSeq" id="XP_031929814.1">
    <property type="nucleotide sequence ID" value="XM_032075325.1"/>
</dbReference>
<dbReference type="InterPro" id="IPR050432">
    <property type="entry name" value="FAD-linked_Oxidoreductases_BP"/>
</dbReference>
<dbReference type="OrthoDB" id="9983560at2759"/>
<evidence type="ECO:0000313" key="4">
    <source>
        <dbReference type="EMBL" id="KAE8366733.1"/>
    </source>
</evidence>
<proteinExistence type="inferred from homology"/>
<accession>A0A5N7AAS3</accession>
<reference evidence="4 5" key="1">
    <citation type="submission" date="2019-04" db="EMBL/GenBank/DDBJ databases">
        <title>Friends and foes A comparative genomics studyof 23 Aspergillus species from section Flavi.</title>
        <authorList>
            <consortium name="DOE Joint Genome Institute"/>
            <person name="Kjaerbolling I."/>
            <person name="Vesth T."/>
            <person name="Frisvad J.C."/>
            <person name="Nybo J.L."/>
            <person name="Theobald S."/>
            <person name="Kildgaard S."/>
            <person name="Isbrandt T."/>
            <person name="Kuo A."/>
            <person name="Sato A."/>
            <person name="Lyhne E.K."/>
            <person name="Kogle M.E."/>
            <person name="Wiebenga A."/>
            <person name="Kun R.S."/>
            <person name="Lubbers R.J."/>
            <person name="Makela M.R."/>
            <person name="Barry K."/>
            <person name="Chovatia M."/>
            <person name="Clum A."/>
            <person name="Daum C."/>
            <person name="Haridas S."/>
            <person name="He G."/>
            <person name="LaButti K."/>
            <person name="Lipzen A."/>
            <person name="Mondo S."/>
            <person name="Riley R."/>
            <person name="Salamov A."/>
            <person name="Simmons B.A."/>
            <person name="Magnuson J.K."/>
            <person name="Henrissat B."/>
            <person name="Mortensen U.H."/>
            <person name="Larsen T.O."/>
            <person name="Devries R.P."/>
            <person name="Grigoriev I.V."/>
            <person name="Machida M."/>
            <person name="Baker S.E."/>
            <person name="Andersen M.R."/>
        </authorList>
    </citation>
    <scope>NUCLEOTIDE SEQUENCE [LARGE SCALE GENOMIC DNA]</scope>
    <source>
        <strain evidence="4 5">CBS 763.97</strain>
    </source>
</reference>
<evidence type="ECO:0000256" key="1">
    <source>
        <dbReference type="ARBA" id="ARBA00005466"/>
    </source>
</evidence>
<dbReference type="GO" id="GO:0016491">
    <property type="term" value="F:oxidoreductase activity"/>
    <property type="evidence" value="ECO:0007669"/>
    <property type="project" value="UniProtKB-KW"/>
</dbReference>
<dbReference type="AlphaFoldDB" id="A0A5N7AAS3"/>
<dbReference type="InterPro" id="IPR016166">
    <property type="entry name" value="FAD-bd_PCMH"/>
</dbReference>
<dbReference type="PROSITE" id="PS51387">
    <property type="entry name" value="FAD_PCMH"/>
    <property type="match status" value="1"/>
</dbReference>
<dbReference type="PANTHER" id="PTHR13878:SF91">
    <property type="entry name" value="FAD BINDING DOMAIN PROTEIN (AFU_ORTHOLOGUE AFUA_6G12070)-RELATED"/>
    <property type="match status" value="1"/>
</dbReference>
<dbReference type="EMBL" id="ML737608">
    <property type="protein sequence ID" value="KAE8366733.1"/>
    <property type="molecule type" value="Genomic_DNA"/>
</dbReference>
<dbReference type="Proteomes" id="UP000326268">
    <property type="component" value="Unassembled WGS sequence"/>
</dbReference>
<keyword evidence="2" id="KW-0560">Oxidoreductase</keyword>
<protein>
    <recommendedName>
        <fullName evidence="3">FAD-binding PCMH-type domain-containing protein</fullName>
    </recommendedName>
</protein>
<dbReference type="Pfam" id="PF08031">
    <property type="entry name" value="BBE"/>
    <property type="match status" value="1"/>
</dbReference>
<evidence type="ECO:0000256" key="2">
    <source>
        <dbReference type="ARBA" id="ARBA00023002"/>
    </source>
</evidence>
<dbReference type="GO" id="GO:0071949">
    <property type="term" value="F:FAD binding"/>
    <property type="evidence" value="ECO:0007669"/>
    <property type="project" value="InterPro"/>
</dbReference>
<dbReference type="InterPro" id="IPR012951">
    <property type="entry name" value="BBE"/>
</dbReference>
<sequence length="579" mass="63678">MCVAKDHSDSDPGYDCRPGKPCWPNDSEWNQFNTTLGGNLYATVPLAASCYLGSKTYDRNACDKVASSYTNSTTRSAVYGASEILNWETCHEAGCTLQSLLPQLPPVLNQCTPGRLSQYYVNATHPSHVSETINFARRHNLRLSIKNTGHDYFGRGTAPNSLAIWTHHMNNMSYHSDFKAFKCPLADGHNIGEIGAGTQAVDAYAFFEKHGMNVPGGNEGTVGLAGGFGQGGGHGVFGPSYGLMVDNAVEFDIVTADGNQRTINACNDPDLFWAMRGGGGGTFAVLTAYRFQLHPTRPIHLYTLRAEFPPLRAEQALHDFLTIHANSQTAWSNNRVAGHAYYFPSKMEMYLVLPDEDPTVLQDLTSAYQTYAASYPGLTVLENRYSTFEKYSGLLQVTQSIADRLTPSGFYEVLAGRLLPRNLFNSQSRESLVNAVISGIRSSDNIIARAADIPTQIIMTTPANHPNGSATGVHPAWRDALWHLVYSGGWTDGVPATAQNHIIKSLLDSVEPVKNLTIGGGCYVNEGHYLEPDWEQTFFGSNYDKLLAVKQRYDPTHLFDCWKCVGWRGPSDPFYSCYS</sequence>
<dbReference type="InterPro" id="IPR036318">
    <property type="entry name" value="FAD-bd_PCMH-like_sf"/>
</dbReference>
<evidence type="ECO:0000259" key="3">
    <source>
        <dbReference type="PROSITE" id="PS51387"/>
    </source>
</evidence>
<dbReference type="SUPFAM" id="SSF56176">
    <property type="entry name" value="FAD-binding/transporter-associated domain-like"/>
    <property type="match status" value="1"/>
</dbReference>
<organism evidence="4 5">
    <name type="scientific">Aspergillus caelatus</name>
    <dbReference type="NCBI Taxonomy" id="61420"/>
    <lineage>
        <taxon>Eukaryota</taxon>
        <taxon>Fungi</taxon>
        <taxon>Dikarya</taxon>
        <taxon>Ascomycota</taxon>
        <taxon>Pezizomycotina</taxon>
        <taxon>Eurotiomycetes</taxon>
        <taxon>Eurotiomycetidae</taxon>
        <taxon>Eurotiales</taxon>
        <taxon>Aspergillaceae</taxon>
        <taxon>Aspergillus</taxon>
        <taxon>Aspergillus subgen. Circumdati</taxon>
    </lineage>
</organism>
<dbReference type="PANTHER" id="PTHR13878">
    <property type="entry name" value="GULONOLACTONE OXIDASE"/>
    <property type="match status" value="1"/>
</dbReference>